<dbReference type="RefSeq" id="WP_184841389.1">
    <property type="nucleotide sequence ID" value="NZ_JACHMN010000003.1"/>
</dbReference>
<evidence type="ECO:0000313" key="3">
    <source>
        <dbReference type="EMBL" id="MBB5872061.1"/>
    </source>
</evidence>
<reference evidence="3 4" key="1">
    <citation type="submission" date="2020-08" db="EMBL/GenBank/DDBJ databases">
        <title>Sequencing the genomes of 1000 actinobacteria strains.</title>
        <authorList>
            <person name="Klenk H.-P."/>
        </authorList>
    </citation>
    <scope>NUCLEOTIDE SEQUENCE [LARGE SCALE GENOMIC DNA]</scope>
    <source>
        <strain evidence="3 4">DSM 45362</strain>
    </source>
</reference>
<dbReference type="AlphaFoldDB" id="A0A841BZH6"/>
<feature type="compositionally biased region" description="Low complexity" evidence="1">
    <location>
        <begin position="65"/>
        <end position="99"/>
    </location>
</feature>
<keyword evidence="2" id="KW-1133">Transmembrane helix</keyword>
<name>A0A841BZH6_9ACTN</name>
<feature type="compositionally biased region" description="Polar residues" evidence="1">
    <location>
        <begin position="49"/>
        <end position="59"/>
    </location>
</feature>
<feature type="region of interest" description="Disordered" evidence="1">
    <location>
        <begin position="47"/>
        <end position="129"/>
    </location>
</feature>
<protein>
    <submittedName>
        <fullName evidence="3">Uncharacterized protein</fullName>
    </submittedName>
</protein>
<feature type="compositionally biased region" description="Pro residues" evidence="1">
    <location>
        <begin position="100"/>
        <end position="123"/>
    </location>
</feature>
<organism evidence="3 4">
    <name type="scientific">Allocatelliglobosispora scoriae</name>
    <dbReference type="NCBI Taxonomy" id="643052"/>
    <lineage>
        <taxon>Bacteria</taxon>
        <taxon>Bacillati</taxon>
        <taxon>Actinomycetota</taxon>
        <taxon>Actinomycetes</taxon>
        <taxon>Micromonosporales</taxon>
        <taxon>Micromonosporaceae</taxon>
        <taxon>Allocatelliglobosispora</taxon>
    </lineage>
</organism>
<keyword evidence="2" id="KW-0812">Transmembrane</keyword>
<keyword evidence="4" id="KW-1185">Reference proteome</keyword>
<dbReference type="EMBL" id="JACHMN010000003">
    <property type="protein sequence ID" value="MBB5872061.1"/>
    <property type="molecule type" value="Genomic_DNA"/>
</dbReference>
<evidence type="ECO:0000256" key="1">
    <source>
        <dbReference type="SAM" id="MobiDB-lite"/>
    </source>
</evidence>
<evidence type="ECO:0000313" key="4">
    <source>
        <dbReference type="Proteomes" id="UP000587527"/>
    </source>
</evidence>
<keyword evidence="2" id="KW-0472">Membrane</keyword>
<sequence>MNAYETPPAPKKALTPLKIFGIAGAALLAVIIGCCGVGAATMLGGGDTKSASPQQSANGLPQPAPAVTTAAAEPTVSPTPAVQPTTLAPTKSPSTKPSAKPTPKPPTPPKPSTKPKPKPSPTPEPEHTVGTAVHAGAFCSQHWWFGHTSTGKLMQCKPSATDSRFRWRAA</sequence>
<comment type="caution">
    <text evidence="3">The sequence shown here is derived from an EMBL/GenBank/DDBJ whole genome shotgun (WGS) entry which is preliminary data.</text>
</comment>
<proteinExistence type="predicted"/>
<feature type="transmembrane region" description="Helical" evidence="2">
    <location>
        <begin position="20"/>
        <end position="43"/>
    </location>
</feature>
<evidence type="ECO:0000256" key="2">
    <source>
        <dbReference type="SAM" id="Phobius"/>
    </source>
</evidence>
<dbReference type="Proteomes" id="UP000587527">
    <property type="component" value="Unassembled WGS sequence"/>
</dbReference>
<accession>A0A841BZH6</accession>
<gene>
    <name evidence="3" type="ORF">F4553_005495</name>
</gene>